<feature type="compositionally biased region" description="Low complexity" evidence="1">
    <location>
        <begin position="1"/>
        <end position="17"/>
    </location>
</feature>
<dbReference type="EMBL" id="FJVC01000198">
    <property type="protein sequence ID" value="CZT44909.1"/>
    <property type="molecule type" value="Genomic_DNA"/>
</dbReference>
<evidence type="ECO:0000313" key="3">
    <source>
        <dbReference type="Proteomes" id="UP000177625"/>
    </source>
</evidence>
<sequence length="182" mass="20389">MATQNSSTTQQGTGTHTLPTIEKSKEDRPAIPSNFALTKTATPENPRKGPMKREGSATSESDICDTLVLDHAFACYDCGFMIDESNVCIDDQCGADSTRLIKWICNQPKKTKDYEKMDDPNIREYQQEPVAAIKPGYACSQFAKKAFSAFHGNPYELRNNRSWFKLEVQCPCARTGFCRRVS</sequence>
<evidence type="ECO:0000256" key="1">
    <source>
        <dbReference type="SAM" id="MobiDB-lite"/>
    </source>
</evidence>
<evidence type="ECO:0000313" key="2">
    <source>
        <dbReference type="EMBL" id="CZT44909.1"/>
    </source>
</evidence>
<name>A0A1E1M732_RHYSE</name>
<dbReference type="Proteomes" id="UP000177625">
    <property type="component" value="Unassembled WGS sequence"/>
</dbReference>
<feature type="region of interest" description="Disordered" evidence="1">
    <location>
        <begin position="1"/>
        <end position="57"/>
    </location>
</feature>
<accession>A0A1E1M732</accession>
<dbReference type="AlphaFoldDB" id="A0A1E1M732"/>
<proteinExistence type="predicted"/>
<organism evidence="2 3">
    <name type="scientific">Rhynchosporium secalis</name>
    <name type="common">Barley scald fungus</name>
    <dbReference type="NCBI Taxonomy" id="38038"/>
    <lineage>
        <taxon>Eukaryota</taxon>
        <taxon>Fungi</taxon>
        <taxon>Dikarya</taxon>
        <taxon>Ascomycota</taxon>
        <taxon>Pezizomycotina</taxon>
        <taxon>Leotiomycetes</taxon>
        <taxon>Helotiales</taxon>
        <taxon>Ploettnerulaceae</taxon>
        <taxon>Rhynchosporium</taxon>
    </lineage>
</organism>
<reference evidence="3" key="1">
    <citation type="submission" date="2016-03" db="EMBL/GenBank/DDBJ databases">
        <authorList>
            <person name="Guldener U."/>
        </authorList>
    </citation>
    <scope>NUCLEOTIDE SEQUENCE [LARGE SCALE GENOMIC DNA]</scope>
</reference>
<gene>
    <name evidence="2" type="ORF">RSE6_05160</name>
</gene>
<protein>
    <submittedName>
        <fullName evidence="2">Uncharacterized protein</fullName>
    </submittedName>
</protein>
<feature type="compositionally biased region" description="Basic and acidic residues" evidence="1">
    <location>
        <begin position="45"/>
        <end position="55"/>
    </location>
</feature>
<keyword evidence="3" id="KW-1185">Reference proteome</keyword>